<evidence type="ECO:0000313" key="1">
    <source>
        <dbReference type="EMBL" id="GKT30749.1"/>
    </source>
</evidence>
<proteinExistence type="predicted"/>
<dbReference type="Pfam" id="PF08660">
    <property type="entry name" value="Alg14"/>
    <property type="match status" value="1"/>
</dbReference>
<keyword evidence="2" id="KW-1185">Reference proteome</keyword>
<protein>
    <submittedName>
        <fullName evidence="1">Oligosaccharide biosynthesis protein Alg14-like protein</fullName>
    </submittedName>
</protein>
<sequence>MSERVFFTVFPVNGPGTCVPIVFLSHILSILGLSSTSIVFVESF</sequence>
<gene>
    <name evidence="1" type="ORF">ADUPG1_005622</name>
</gene>
<evidence type="ECO:0000313" key="2">
    <source>
        <dbReference type="Proteomes" id="UP001057375"/>
    </source>
</evidence>
<feature type="non-terminal residue" evidence="1">
    <location>
        <position position="44"/>
    </location>
</feature>
<dbReference type="Proteomes" id="UP001057375">
    <property type="component" value="Unassembled WGS sequence"/>
</dbReference>
<name>A0ABQ5KHH3_9EUKA</name>
<accession>A0ABQ5KHH3</accession>
<dbReference type="InterPro" id="IPR013969">
    <property type="entry name" value="Oligosacch_biosynth_Alg14"/>
</dbReference>
<dbReference type="EMBL" id="BQXS01009045">
    <property type="protein sequence ID" value="GKT30749.1"/>
    <property type="molecule type" value="Genomic_DNA"/>
</dbReference>
<reference evidence="1" key="1">
    <citation type="submission" date="2022-03" db="EMBL/GenBank/DDBJ databases">
        <title>Draft genome sequence of Aduncisulcus paluster, a free-living microaerophilic Fornicata.</title>
        <authorList>
            <person name="Yuyama I."/>
            <person name="Kume K."/>
            <person name="Tamura T."/>
            <person name="Inagaki Y."/>
            <person name="Hashimoto T."/>
        </authorList>
    </citation>
    <scope>NUCLEOTIDE SEQUENCE</scope>
    <source>
        <strain evidence="1">NY0171</strain>
    </source>
</reference>
<organism evidence="1 2">
    <name type="scientific">Aduncisulcus paluster</name>
    <dbReference type="NCBI Taxonomy" id="2918883"/>
    <lineage>
        <taxon>Eukaryota</taxon>
        <taxon>Metamonada</taxon>
        <taxon>Carpediemonas-like organisms</taxon>
        <taxon>Aduncisulcus</taxon>
    </lineage>
</organism>
<comment type="caution">
    <text evidence="1">The sequence shown here is derived from an EMBL/GenBank/DDBJ whole genome shotgun (WGS) entry which is preliminary data.</text>
</comment>